<feature type="non-terminal residue" evidence="1">
    <location>
        <position position="225"/>
    </location>
</feature>
<dbReference type="AlphaFoldDB" id="A0AA39JN30"/>
<comment type="caution">
    <text evidence="1">The sequence shown here is derived from an EMBL/GenBank/DDBJ whole genome shotgun (WGS) entry which is preliminary data.</text>
</comment>
<accession>A0AA39JN30</accession>
<name>A0AA39JN30_9AGAR</name>
<proteinExistence type="predicted"/>
<evidence type="ECO:0000313" key="1">
    <source>
        <dbReference type="EMBL" id="KAK0445574.1"/>
    </source>
</evidence>
<sequence length="225" mass="25445">MTRRLGNSMGISVSFFTTMCIETLSRPLPWSYWCAIAPITTKRLFITTTPPHPFPLLLVAPQISDRLLDLVVTFCLQQDPAPSYYWNILQTTVVFSSHRRRPTNQVRPFPGPVLSVLSSAIGPRHLISRLRFTSLTSGDDVASIVTEGVCILDDRRHRDYFTLVEAVFRSPVTFTLCMPVICQISIHLPNHCLNSSHCSSKREQCQLLAFEYSDPIPREMTCSSI</sequence>
<dbReference type="Proteomes" id="UP001175226">
    <property type="component" value="Unassembled WGS sequence"/>
</dbReference>
<dbReference type="EMBL" id="JAUEPT010000016">
    <property type="protein sequence ID" value="KAK0445574.1"/>
    <property type="molecule type" value="Genomic_DNA"/>
</dbReference>
<keyword evidence="2" id="KW-1185">Reference proteome</keyword>
<reference evidence="1" key="1">
    <citation type="submission" date="2023-06" db="EMBL/GenBank/DDBJ databases">
        <authorList>
            <consortium name="Lawrence Berkeley National Laboratory"/>
            <person name="Ahrendt S."/>
            <person name="Sahu N."/>
            <person name="Indic B."/>
            <person name="Wong-Bajracharya J."/>
            <person name="Merenyi Z."/>
            <person name="Ke H.-M."/>
            <person name="Monk M."/>
            <person name="Kocsube S."/>
            <person name="Drula E."/>
            <person name="Lipzen A."/>
            <person name="Balint B."/>
            <person name="Henrissat B."/>
            <person name="Andreopoulos B."/>
            <person name="Martin F.M."/>
            <person name="Harder C.B."/>
            <person name="Rigling D."/>
            <person name="Ford K.L."/>
            <person name="Foster G.D."/>
            <person name="Pangilinan J."/>
            <person name="Papanicolaou A."/>
            <person name="Barry K."/>
            <person name="LaButti K."/>
            <person name="Viragh M."/>
            <person name="Koriabine M."/>
            <person name="Yan M."/>
            <person name="Riley R."/>
            <person name="Champramary S."/>
            <person name="Plett K.L."/>
            <person name="Tsai I.J."/>
            <person name="Slot J."/>
            <person name="Sipos G."/>
            <person name="Plett J."/>
            <person name="Nagy L.G."/>
            <person name="Grigoriev I.V."/>
        </authorList>
    </citation>
    <scope>NUCLEOTIDE SEQUENCE</scope>
    <source>
        <strain evidence="1">FPL87.14</strain>
    </source>
</reference>
<gene>
    <name evidence="1" type="ORF">EV421DRAFT_1797362</name>
</gene>
<protein>
    <submittedName>
        <fullName evidence="1">Uncharacterized protein</fullName>
    </submittedName>
</protein>
<organism evidence="1 2">
    <name type="scientific">Armillaria borealis</name>
    <dbReference type="NCBI Taxonomy" id="47425"/>
    <lineage>
        <taxon>Eukaryota</taxon>
        <taxon>Fungi</taxon>
        <taxon>Dikarya</taxon>
        <taxon>Basidiomycota</taxon>
        <taxon>Agaricomycotina</taxon>
        <taxon>Agaricomycetes</taxon>
        <taxon>Agaricomycetidae</taxon>
        <taxon>Agaricales</taxon>
        <taxon>Marasmiineae</taxon>
        <taxon>Physalacriaceae</taxon>
        <taxon>Armillaria</taxon>
    </lineage>
</organism>
<evidence type="ECO:0000313" key="2">
    <source>
        <dbReference type="Proteomes" id="UP001175226"/>
    </source>
</evidence>